<keyword evidence="1" id="KW-0175">Coiled coil</keyword>
<feature type="region of interest" description="Disordered" evidence="2">
    <location>
        <begin position="442"/>
        <end position="467"/>
    </location>
</feature>
<evidence type="ECO:0000313" key="4">
    <source>
        <dbReference type="EMBL" id="ODV75929.1"/>
    </source>
</evidence>
<accession>A0A0H5BZM7</accession>
<dbReference type="STRING" id="983966.A0A0H5BZM7"/>
<organism evidence="3 5">
    <name type="scientific">Cyberlindnera jadinii (strain ATCC 18201 / CBS 1600 / BCRC 20928 / JCM 3617 / NBRC 0987 / NRRL Y-1542)</name>
    <name type="common">Torula yeast</name>
    <name type="synonym">Candida utilis</name>
    <dbReference type="NCBI Taxonomy" id="983966"/>
    <lineage>
        <taxon>Eukaryota</taxon>
        <taxon>Fungi</taxon>
        <taxon>Dikarya</taxon>
        <taxon>Ascomycota</taxon>
        <taxon>Saccharomycotina</taxon>
        <taxon>Saccharomycetes</taxon>
        <taxon>Phaffomycetales</taxon>
        <taxon>Phaffomycetaceae</taxon>
        <taxon>Cyberlindnera</taxon>
    </lineage>
</organism>
<dbReference type="Proteomes" id="UP000094389">
    <property type="component" value="Unassembled WGS sequence"/>
</dbReference>
<reference evidence="4 6" key="3">
    <citation type="journal article" date="2016" name="Proc. Natl. Acad. Sci. U.S.A.">
        <title>Comparative genomics of biotechnologically important yeasts.</title>
        <authorList>
            <person name="Riley R."/>
            <person name="Haridas S."/>
            <person name="Wolfe K.H."/>
            <person name="Lopes M.R."/>
            <person name="Hittinger C.T."/>
            <person name="Goeker M."/>
            <person name="Salamov A.A."/>
            <person name="Wisecaver J.H."/>
            <person name="Long T.M."/>
            <person name="Calvey C.H."/>
            <person name="Aerts A.L."/>
            <person name="Barry K.W."/>
            <person name="Choi C."/>
            <person name="Clum A."/>
            <person name="Coughlan A.Y."/>
            <person name="Deshpande S."/>
            <person name="Douglass A.P."/>
            <person name="Hanson S.J."/>
            <person name="Klenk H.-P."/>
            <person name="LaButti K.M."/>
            <person name="Lapidus A."/>
            <person name="Lindquist E.A."/>
            <person name="Lipzen A.M."/>
            <person name="Meier-Kolthoff J.P."/>
            <person name="Ohm R.A."/>
            <person name="Otillar R.P."/>
            <person name="Pangilinan J.L."/>
            <person name="Peng Y."/>
            <person name="Rokas A."/>
            <person name="Rosa C.A."/>
            <person name="Scheuner C."/>
            <person name="Sibirny A.A."/>
            <person name="Slot J.C."/>
            <person name="Stielow J.B."/>
            <person name="Sun H."/>
            <person name="Kurtzman C.P."/>
            <person name="Blackwell M."/>
            <person name="Grigoriev I.V."/>
            <person name="Jeffries T.W."/>
        </authorList>
    </citation>
    <scope>NUCLEOTIDE SEQUENCE [LARGE SCALE GENOMIC DNA]</scope>
    <source>
        <strain evidence="6">ATCC 18201 / CBS 1600 / BCRC 20928 / JCM 3617 / NBRC 0987 / NRRL Y-1542</strain>
        <strain evidence="4">NRRL Y-1542</strain>
    </source>
</reference>
<dbReference type="Proteomes" id="UP000038830">
    <property type="component" value="Unassembled WGS sequence"/>
</dbReference>
<dbReference type="EMBL" id="KV453925">
    <property type="protein sequence ID" value="ODV75929.1"/>
    <property type="molecule type" value="Genomic_DNA"/>
</dbReference>
<dbReference type="EMBL" id="CDQK01000001">
    <property type="protein sequence ID" value="CEP20632.1"/>
    <property type="molecule type" value="Genomic_DNA"/>
</dbReference>
<gene>
    <name evidence="3" type="primary">OM45</name>
    <name evidence="3" type="ORF">BN1211_0541</name>
    <name evidence="4" type="ORF">CYBJADRAFT_159934</name>
</gene>
<evidence type="ECO:0000313" key="6">
    <source>
        <dbReference type="Proteomes" id="UP000094389"/>
    </source>
</evidence>
<proteinExistence type="predicted"/>
<sequence>MSTRTFLITAGVLGGGYYLYSSRLDAAQHPQPIPPRRTVGEGPAQYAGRQIDESVGKVHDKAYDIQRDATRKIDSTLSSVEQQKANVASWAADKADSAKQALDDEARAAQQHAKQLDSSTPRVKGRLERFEDGVKEEWREVKEMKGSWFKSDDSAREEKLADKTRRGLEGWGETAAQSASEYYDSVVTSANKLVGNTTPETVYNDAKKALDDASKRVDETKSSWLSFNVDDEKKKLQAEAQRQYDEAQKKFDEASAKFEQWKSSASAKLNQKTYRQSEGFYDWLRGGVPHEEEAAARAARDAVRGWGNTAGEAAEEVYGDTRDTRREIQGKTADLKKQAKDTYERWNKWFTRKYDDTADGARDYYNDANDALEDAKKELSANSKHWWEVWKSTSKELEQEAQKHVDDAQRRVDDAQRGLAKWGDSVNKSFWSNADSAVGHVKSGLQTTNDKTQQGLSEARGWIRDQK</sequence>
<dbReference type="OMA" id="IEYERYG"/>
<dbReference type="GeneID" id="30987889"/>
<feature type="compositionally biased region" description="Polar residues" evidence="2">
    <location>
        <begin position="444"/>
        <end position="456"/>
    </location>
</feature>
<name>A0A0H5BZM7_CYBJN</name>
<evidence type="ECO:0000313" key="5">
    <source>
        <dbReference type="Proteomes" id="UP000038830"/>
    </source>
</evidence>
<accession>A0A1E4S8W0</accession>
<evidence type="ECO:0000256" key="2">
    <source>
        <dbReference type="SAM" id="MobiDB-lite"/>
    </source>
</evidence>
<dbReference type="AlphaFoldDB" id="A0A0H5BZM7"/>
<keyword evidence="6" id="KW-1185">Reference proteome</keyword>
<feature type="coiled-coil region" evidence="1">
    <location>
        <begin position="203"/>
        <end position="264"/>
    </location>
</feature>
<reference evidence="3" key="1">
    <citation type="submission" date="2014-12" db="EMBL/GenBank/DDBJ databases">
        <authorList>
            <person name="Jaenicke S."/>
        </authorList>
    </citation>
    <scope>NUCLEOTIDE SEQUENCE [LARGE SCALE GENOMIC DNA]</scope>
    <source>
        <strain evidence="3">CBS1600</strain>
    </source>
</reference>
<evidence type="ECO:0000256" key="1">
    <source>
        <dbReference type="SAM" id="Coils"/>
    </source>
</evidence>
<protein>
    <submittedName>
        <fullName evidence="3">OM45 protein</fullName>
    </submittedName>
</protein>
<reference evidence="5" key="2">
    <citation type="journal article" date="2015" name="J. Biotechnol.">
        <title>The structure of the Cyberlindnera jadinii genome and its relation to Candida utilis analyzed by the occurrence of single nucleotide polymorphisms.</title>
        <authorList>
            <person name="Rupp O."/>
            <person name="Brinkrolf K."/>
            <person name="Buerth C."/>
            <person name="Kunigo M."/>
            <person name="Schneider J."/>
            <person name="Jaenicke S."/>
            <person name="Goesmann A."/>
            <person name="Puehler A."/>
            <person name="Jaeger K.-E."/>
            <person name="Ernst J.F."/>
        </authorList>
    </citation>
    <scope>NUCLEOTIDE SEQUENCE [LARGE SCALE GENOMIC DNA]</scope>
    <source>
        <strain evidence="5">ATCC 18201 / CBS 1600 / BCRC 20928 / JCM 3617 / NBRC 0987 / NRRL Y-1542</strain>
    </source>
</reference>
<feature type="coiled-coil region" evidence="1">
    <location>
        <begin position="358"/>
        <end position="418"/>
    </location>
</feature>
<dbReference type="OrthoDB" id="3976380at2759"/>
<evidence type="ECO:0000313" key="3">
    <source>
        <dbReference type="EMBL" id="CEP20632.1"/>
    </source>
</evidence>
<dbReference type="RefSeq" id="XP_020072968.1">
    <property type="nucleotide sequence ID" value="XM_020213493.1"/>
</dbReference>